<dbReference type="GO" id="GO:0005634">
    <property type="term" value="C:nucleus"/>
    <property type="evidence" value="ECO:0007669"/>
    <property type="project" value="UniProtKB-SubCell"/>
</dbReference>
<reference evidence="9 10" key="1">
    <citation type="journal article" date="2023" name="G3 (Bethesda)">
        <title>A chromosome-length genome assembly and annotation of blackberry (Rubus argutus, cv. 'Hillquist').</title>
        <authorList>
            <person name="Bruna T."/>
            <person name="Aryal R."/>
            <person name="Dudchenko O."/>
            <person name="Sargent D.J."/>
            <person name="Mead D."/>
            <person name="Buti M."/>
            <person name="Cavallini A."/>
            <person name="Hytonen T."/>
            <person name="Andres J."/>
            <person name="Pham M."/>
            <person name="Weisz D."/>
            <person name="Mascagni F."/>
            <person name="Usai G."/>
            <person name="Natali L."/>
            <person name="Bassil N."/>
            <person name="Fernandez G.E."/>
            <person name="Lomsadze A."/>
            <person name="Armour M."/>
            <person name="Olukolu B."/>
            <person name="Poorten T."/>
            <person name="Britton C."/>
            <person name="Davik J."/>
            <person name="Ashrafi H."/>
            <person name="Aiden E.L."/>
            <person name="Borodovsky M."/>
            <person name="Worthington M."/>
        </authorList>
    </citation>
    <scope>NUCLEOTIDE SEQUENCE [LARGE SCALE GENOMIC DNA]</scope>
    <source>
        <strain evidence="9">PI 553951</strain>
    </source>
</reference>
<evidence type="ECO:0000313" key="9">
    <source>
        <dbReference type="EMBL" id="KAK9921144.1"/>
    </source>
</evidence>
<name>A0AAW1W8P1_RUBAR</name>
<keyword evidence="10" id="KW-1185">Reference proteome</keyword>
<comment type="subcellular location">
    <subcellularLocation>
        <location evidence="6">Nucleus</location>
    </subcellularLocation>
</comment>
<feature type="compositionally biased region" description="Low complexity" evidence="7">
    <location>
        <begin position="125"/>
        <end position="134"/>
    </location>
</feature>
<organism evidence="9 10">
    <name type="scientific">Rubus argutus</name>
    <name type="common">Southern blackberry</name>
    <dbReference type="NCBI Taxonomy" id="59490"/>
    <lineage>
        <taxon>Eukaryota</taxon>
        <taxon>Viridiplantae</taxon>
        <taxon>Streptophyta</taxon>
        <taxon>Embryophyta</taxon>
        <taxon>Tracheophyta</taxon>
        <taxon>Spermatophyta</taxon>
        <taxon>Magnoliopsida</taxon>
        <taxon>eudicotyledons</taxon>
        <taxon>Gunneridae</taxon>
        <taxon>Pentapetalae</taxon>
        <taxon>rosids</taxon>
        <taxon>fabids</taxon>
        <taxon>Rosales</taxon>
        <taxon>Rosaceae</taxon>
        <taxon>Rosoideae</taxon>
        <taxon>Rosoideae incertae sedis</taxon>
        <taxon>Rubus</taxon>
    </lineage>
</organism>
<evidence type="ECO:0000256" key="4">
    <source>
        <dbReference type="ARBA" id="ARBA00023163"/>
    </source>
</evidence>
<dbReference type="PROSITE" id="PS51742">
    <property type="entry name" value="PPC"/>
    <property type="match status" value="1"/>
</dbReference>
<dbReference type="EMBL" id="JBEDUW010000006">
    <property type="protein sequence ID" value="KAK9921144.1"/>
    <property type="molecule type" value="Genomic_DNA"/>
</dbReference>
<accession>A0AAW1W8P1</accession>
<dbReference type="PANTHER" id="PTHR31500">
    <property type="entry name" value="AT-HOOK MOTIF NUCLEAR-LOCALIZED PROTEIN 9"/>
    <property type="match status" value="1"/>
</dbReference>
<dbReference type="InterPro" id="IPR039605">
    <property type="entry name" value="AHL"/>
</dbReference>
<dbReference type="InterPro" id="IPR005175">
    <property type="entry name" value="PPC_dom"/>
</dbReference>
<keyword evidence="4 6" id="KW-0804">Transcription</keyword>
<dbReference type="PANTHER" id="PTHR31500:SF56">
    <property type="entry name" value="AT-HOOK MOTIF NUCLEAR-LOCALIZED PROTEIN"/>
    <property type="match status" value="1"/>
</dbReference>
<dbReference type="GO" id="GO:0003680">
    <property type="term" value="F:minor groove of adenine-thymine-rich DNA binding"/>
    <property type="evidence" value="ECO:0007669"/>
    <property type="project" value="UniProtKB-UniRule"/>
</dbReference>
<gene>
    <name evidence="9" type="ORF">M0R45_029667</name>
</gene>
<evidence type="ECO:0000259" key="8">
    <source>
        <dbReference type="PROSITE" id="PS51742"/>
    </source>
</evidence>
<feature type="compositionally biased region" description="Polar residues" evidence="7">
    <location>
        <begin position="7"/>
        <end position="44"/>
    </location>
</feature>
<evidence type="ECO:0000256" key="5">
    <source>
        <dbReference type="ARBA" id="ARBA00023242"/>
    </source>
</evidence>
<feature type="region of interest" description="Disordered" evidence="7">
    <location>
        <begin position="1"/>
        <end position="148"/>
    </location>
</feature>
<keyword evidence="5 6" id="KW-0539">Nucleus</keyword>
<keyword evidence="3 6" id="KW-0238">DNA-binding</keyword>
<feature type="compositionally biased region" description="Low complexity" evidence="7">
    <location>
        <begin position="58"/>
        <end position="73"/>
    </location>
</feature>
<dbReference type="Pfam" id="PF02178">
    <property type="entry name" value="AT_hook"/>
    <property type="match status" value="2"/>
</dbReference>
<dbReference type="Proteomes" id="UP001457282">
    <property type="component" value="Unassembled WGS sequence"/>
</dbReference>
<evidence type="ECO:0000313" key="10">
    <source>
        <dbReference type="Proteomes" id="UP001457282"/>
    </source>
</evidence>
<dbReference type="InterPro" id="IPR017956">
    <property type="entry name" value="AT_hook_DNA-bd_motif"/>
</dbReference>
<dbReference type="Gene3D" id="3.30.1330.80">
    <property type="entry name" value="Hypothetical protein, similar to alpha- acetolactate decarboxylase, domain 2"/>
    <property type="match status" value="1"/>
</dbReference>
<dbReference type="Pfam" id="PF03479">
    <property type="entry name" value="PCC"/>
    <property type="match status" value="1"/>
</dbReference>
<protein>
    <recommendedName>
        <fullName evidence="6">AT-hook motif nuclear-localized protein</fullName>
    </recommendedName>
</protein>
<evidence type="ECO:0000256" key="6">
    <source>
        <dbReference type="RuleBase" id="RU367031"/>
    </source>
</evidence>
<comment type="caution">
    <text evidence="9">The sequence shown here is derived from an EMBL/GenBank/DDBJ whole genome shotgun (WGS) entry which is preliminary data.</text>
</comment>
<comment type="domain">
    <text evidence="6">The PPC domain mediates interactions between AHL proteins.</text>
</comment>
<dbReference type="AlphaFoldDB" id="A0AAW1W8P1"/>
<comment type="function">
    <text evidence="1 6">Transcription factor that specifically binds AT-rich DNA sequences related to the nuclear matrix attachment regions (MARs).</text>
</comment>
<evidence type="ECO:0000256" key="3">
    <source>
        <dbReference type="ARBA" id="ARBA00023125"/>
    </source>
</evidence>
<dbReference type="CDD" id="cd11378">
    <property type="entry name" value="DUF296"/>
    <property type="match status" value="1"/>
</dbReference>
<evidence type="ECO:0000256" key="1">
    <source>
        <dbReference type="ARBA" id="ARBA00003687"/>
    </source>
</evidence>
<dbReference type="SMART" id="SM00384">
    <property type="entry name" value="AT_hook"/>
    <property type="match status" value="2"/>
</dbReference>
<proteinExistence type="predicted"/>
<evidence type="ECO:0000256" key="7">
    <source>
        <dbReference type="SAM" id="MobiDB-lite"/>
    </source>
</evidence>
<feature type="region of interest" description="Disordered" evidence="7">
    <location>
        <begin position="372"/>
        <end position="391"/>
    </location>
</feature>
<feature type="domain" description="PPC" evidence="8">
    <location>
        <begin position="164"/>
        <end position="307"/>
    </location>
</feature>
<sequence length="391" mass="40065">MEEKESTFSGSLGNSDTDSPPPNSFNNTPVSSQAVNTAVNVSSETTLIAPTPPPPPTTTTTAQALTAEAPAANTGGGVQGNVDLSGKKKRGRPRKYDADGNLRLGQAHNSGHVSHVPPPPGFYLSPSSPNSSEFSTKKGRGRPPGSGNWQVLASLGELFAETAGADFTPHVVTVGTGEDVAGKILSFSEKGPRGICILSANGAVSNVTIRQPGSSGGILTYEGRFELLSLSGSFTVTEIGGVRSRTGGLSVSLAGPDGRVIGGGIAGMLTAASPIQIVVGSFMPNGYKAHKKKHYRENTVASPVSGAPDTVTTATPISQAQPAIETRFTPIAPLPAQSHGEADKAMSQNQSFNFMSTSAAIVIPTSAGWNGTELKSDHRPSPDINVSVPGN</sequence>
<evidence type="ECO:0000256" key="2">
    <source>
        <dbReference type="ARBA" id="ARBA00023015"/>
    </source>
</evidence>
<dbReference type="SUPFAM" id="SSF117856">
    <property type="entry name" value="AF0104/ALDC/Ptd012-like"/>
    <property type="match status" value="1"/>
</dbReference>
<keyword evidence="2 6" id="KW-0805">Transcription regulation</keyword>